<keyword evidence="4" id="KW-1185">Reference proteome</keyword>
<proteinExistence type="predicted"/>
<sequence>MALNSVAQTAGLFKMFVIIHFLELTILLIYIIVSTCCKKKRSKQRSQSSNSTLSSESDNEENIMNKVDLGAEKDEECSFNVRGRVQEPNPVYGVGQYPVLAATDDGTGLVCNMQSSFSKKAKNHYINGNAKQLLKERFDLAIEFIQQNASSLKINFPENKFMLHISPSVIEKNGFSGGAAIVTCLLSQILGRPAKKDTAIIGGIFVNGNIEHVLGLPDKLCAAKRNGIKMVILPNNMRKDFEQLNEEETKGIIIEFVDNYFDAIRLLFP</sequence>
<dbReference type="Pfam" id="PF05362">
    <property type="entry name" value="Lon_C"/>
    <property type="match status" value="1"/>
</dbReference>
<comment type="caution">
    <text evidence="3">The sequence shown here is derived from an EMBL/GenBank/DDBJ whole genome shotgun (WGS) entry which is preliminary data.</text>
</comment>
<dbReference type="GO" id="GO:0005524">
    <property type="term" value="F:ATP binding"/>
    <property type="evidence" value="ECO:0007669"/>
    <property type="project" value="InterPro"/>
</dbReference>
<keyword evidence="1" id="KW-0472">Membrane</keyword>
<dbReference type="Proteomes" id="UP000605970">
    <property type="component" value="Unassembled WGS sequence"/>
</dbReference>
<dbReference type="GO" id="GO:0006508">
    <property type="term" value="P:proteolysis"/>
    <property type="evidence" value="ECO:0007669"/>
    <property type="project" value="InterPro"/>
</dbReference>
<evidence type="ECO:0000313" key="4">
    <source>
        <dbReference type="Proteomes" id="UP000605970"/>
    </source>
</evidence>
<protein>
    <submittedName>
        <fullName evidence="3">Lon proteolytic domain-containing protein</fullName>
    </submittedName>
</protein>
<dbReference type="PANTHER" id="PTHR10046">
    <property type="entry name" value="ATP DEPENDENT LON PROTEASE FAMILY MEMBER"/>
    <property type="match status" value="1"/>
</dbReference>
<dbReference type="GO" id="GO:0030163">
    <property type="term" value="P:protein catabolic process"/>
    <property type="evidence" value="ECO:0007669"/>
    <property type="project" value="InterPro"/>
</dbReference>
<dbReference type="GO" id="GO:0004176">
    <property type="term" value="F:ATP-dependent peptidase activity"/>
    <property type="evidence" value="ECO:0007669"/>
    <property type="project" value="InterPro"/>
</dbReference>
<dbReference type="PRINTS" id="PR00830">
    <property type="entry name" value="ENDOLAPTASE"/>
</dbReference>
<accession>A0A8S9ZG99</accession>
<feature type="domain" description="Lon proteolytic" evidence="2">
    <location>
        <begin position="93"/>
        <end position="265"/>
    </location>
</feature>
<dbReference type="EMBL" id="JABEBT010000105">
    <property type="protein sequence ID" value="KAF7632346.1"/>
    <property type="molecule type" value="Genomic_DNA"/>
</dbReference>
<evidence type="ECO:0000256" key="1">
    <source>
        <dbReference type="SAM" id="Phobius"/>
    </source>
</evidence>
<dbReference type="InterPro" id="IPR014721">
    <property type="entry name" value="Ribsml_uS5_D2-typ_fold_subgr"/>
</dbReference>
<dbReference type="GO" id="GO:0004252">
    <property type="term" value="F:serine-type endopeptidase activity"/>
    <property type="evidence" value="ECO:0007669"/>
    <property type="project" value="InterPro"/>
</dbReference>
<dbReference type="InterPro" id="IPR020568">
    <property type="entry name" value="Ribosomal_Su5_D2-typ_SF"/>
</dbReference>
<dbReference type="InterPro" id="IPR027065">
    <property type="entry name" value="Lon_Prtase"/>
</dbReference>
<dbReference type="SUPFAM" id="SSF54211">
    <property type="entry name" value="Ribosomal protein S5 domain 2-like"/>
    <property type="match status" value="1"/>
</dbReference>
<evidence type="ECO:0000259" key="2">
    <source>
        <dbReference type="Pfam" id="PF05362"/>
    </source>
</evidence>
<dbReference type="Gene3D" id="3.30.230.10">
    <property type="match status" value="1"/>
</dbReference>
<keyword evidence="1" id="KW-0812">Transmembrane</keyword>
<reference evidence="3" key="1">
    <citation type="journal article" date="2020" name="Ecol. Evol.">
        <title>Genome structure and content of the rice root-knot nematode (Meloidogyne graminicola).</title>
        <authorList>
            <person name="Phan N.T."/>
            <person name="Danchin E.G.J."/>
            <person name="Klopp C."/>
            <person name="Perfus-Barbeoch L."/>
            <person name="Kozlowski D.K."/>
            <person name="Koutsovoulos G.D."/>
            <person name="Lopez-Roques C."/>
            <person name="Bouchez O."/>
            <person name="Zahm M."/>
            <person name="Besnard G."/>
            <person name="Bellafiore S."/>
        </authorList>
    </citation>
    <scope>NUCLEOTIDE SEQUENCE</scope>
    <source>
        <strain evidence="3">VN-18</strain>
    </source>
</reference>
<dbReference type="InterPro" id="IPR008269">
    <property type="entry name" value="Lon_proteolytic"/>
</dbReference>
<name>A0A8S9ZG99_9BILA</name>
<gene>
    <name evidence="3" type="ORF">Mgra_00008271</name>
</gene>
<feature type="transmembrane region" description="Helical" evidence="1">
    <location>
        <begin position="12"/>
        <end position="33"/>
    </location>
</feature>
<keyword evidence="1" id="KW-1133">Transmembrane helix</keyword>
<dbReference type="AlphaFoldDB" id="A0A8S9ZG99"/>
<evidence type="ECO:0000313" key="3">
    <source>
        <dbReference type="EMBL" id="KAF7632346.1"/>
    </source>
</evidence>
<dbReference type="OrthoDB" id="2411602at2759"/>
<organism evidence="3 4">
    <name type="scientific">Meloidogyne graminicola</name>
    <dbReference type="NCBI Taxonomy" id="189291"/>
    <lineage>
        <taxon>Eukaryota</taxon>
        <taxon>Metazoa</taxon>
        <taxon>Ecdysozoa</taxon>
        <taxon>Nematoda</taxon>
        <taxon>Chromadorea</taxon>
        <taxon>Rhabditida</taxon>
        <taxon>Tylenchina</taxon>
        <taxon>Tylenchomorpha</taxon>
        <taxon>Tylenchoidea</taxon>
        <taxon>Meloidogynidae</taxon>
        <taxon>Meloidogyninae</taxon>
        <taxon>Meloidogyne</taxon>
    </lineage>
</organism>